<keyword evidence="3" id="KW-1185">Reference proteome</keyword>
<feature type="compositionally biased region" description="Basic and acidic residues" evidence="1">
    <location>
        <begin position="29"/>
        <end position="40"/>
    </location>
</feature>
<protein>
    <submittedName>
        <fullName evidence="2">Uncharacterized protein</fullName>
    </submittedName>
</protein>
<name>A0A0L7LDA9_OPEBR</name>
<feature type="compositionally biased region" description="Basic residues" evidence="1">
    <location>
        <begin position="84"/>
        <end position="105"/>
    </location>
</feature>
<comment type="caution">
    <text evidence="2">The sequence shown here is derived from an EMBL/GenBank/DDBJ whole genome shotgun (WGS) entry which is preliminary data.</text>
</comment>
<organism evidence="2 3">
    <name type="scientific">Operophtera brumata</name>
    <name type="common">Winter moth</name>
    <name type="synonym">Phalaena brumata</name>
    <dbReference type="NCBI Taxonomy" id="104452"/>
    <lineage>
        <taxon>Eukaryota</taxon>
        <taxon>Metazoa</taxon>
        <taxon>Ecdysozoa</taxon>
        <taxon>Arthropoda</taxon>
        <taxon>Hexapoda</taxon>
        <taxon>Insecta</taxon>
        <taxon>Pterygota</taxon>
        <taxon>Neoptera</taxon>
        <taxon>Endopterygota</taxon>
        <taxon>Lepidoptera</taxon>
        <taxon>Glossata</taxon>
        <taxon>Ditrysia</taxon>
        <taxon>Geometroidea</taxon>
        <taxon>Geometridae</taxon>
        <taxon>Larentiinae</taxon>
        <taxon>Operophtera</taxon>
    </lineage>
</organism>
<reference evidence="2 3" key="1">
    <citation type="journal article" date="2015" name="Genome Biol. Evol.">
        <title>The genome of winter moth (Operophtera brumata) provides a genomic perspective on sexual dimorphism and phenology.</title>
        <authorList>
            <person name="Derks M.F."/>
            <person name="Smit S."/>
            <person name="Salis L."/>
            <person name="Schijlen E."/>
            <person name="Bossers A."/>
            <person name="Mateman C."/>
            <person name="Pijl A.S."/>
            <person name="de Ridder D."/>
            <person name="Groenen M.A."/>
            <person name="Visser M.E."/>
            <person name="Megens H.J."/>
        </authorList>
    </citation>
    <scope>NUCLEOTIDE SEQUENCE [LARGE SCALE GENOMIC DNA]</scope>
    <source>
        <strain evidence="2">WM2013NL</strain>
        <tissue evidence="2">Head and thorax</tissue>
    </source>
</reference>
<proteinExistence type="predicted"/>
<feature type="compositionally biased region" description="Polar residues" evidence="1">
    <location>
        <begin position="42"/>
        <end position="59"/>
    </location>
</feature>
<dbReference type="EMBL" id="JTDY01001580">
    <property type="protein sequence ID" value="KOB73467.1"/>
    <property type="molecule type" value="Genomic_DNA"/>
</dbReference>
<evidence type="ECO:0000313" key="3">
    <source>
        <dbReference type="Proteomes" id="UP000037510"/>
    </source>
</evidence>
<dbReference type="AlphaFoldDB" id="A0A0L7LDA9"/>
<dbReference type="Proteomes" id="UP000037510">
    <property type="component" value="Unassembled WGS sequence"/>
</dbReference>
<gene>
    <name evidence="2" type="ORF">OBRU01_10691</name>
</gene>
<feature type="region of interest" description="Disordered" evidence="1">
    <location>
        <begin position="29"/>
        <end position="105"/>
    </location>
</feature>
<evidence type="ECO:0000313" key="2">
    <source>
        <dbReference type="EMBL" id="KOB73467.1"/>
    </source>
</evidence>
<sequence>MLRKIPPSCSNLFDAEKFTSTLAKMGEPRKVFWPHTKDRVPATQTGPNTTAQTGAMNSNRPFRGRGGTSRGRRQNDRPAASAHRGARDRRHSPSSHRDRRSYRKY</sequence>
<accession>A0A0L7LDA9</accession>
<evidence type="ECO:0000256" key="1">
    <source>
        <dbReference type="SAM" id="MobiDB-lite"/>
    </source>
</evidence>